<sequence>MNINLKAKELFAQGKSLASDKLFEEAIFSYEDAAKLAPEWPEPLYEIAFIYLIQTKFDRALEFYHKVDALRPGGYFTTKVAIWGLEMEVQKKYPEGLYVAFAQVDWTKNKTRRLEILEEIVEKFPDYAPAWRKLSDELELPEDRMIAINRGLECEDLDIESSGGLLINKALVTQMLGDKQGAKQQLKALKQTSMSDNNRETVEFILSTMND</sequence>
<dbReference type="PROSITE" id="PS50005">
    <property type="entry name" value="TPR"/>
    <property type="match status" value="1"/>
</dbReference>
<dbReference type="EMBL" id="JAVDQD010000002">
    <property type="protein sequence ID" value="MDR6239485.1"/>
    <property type="molecule type" value="Genomic_DNA"/>
</dbReference>
<keyword evidence="3" id="KW-1185">Reference proteome</keyword>
<proteinExistence type="predicted"/>
<feature type="repeat" description="TPR" evidence="1">
    <location>
        <begin position="41"/>
        <end position="74"/>
    </location>
</feature>
<keyword evidence="1" id="KW-0802">TPR repeat</keyword>
<evidence type="ECO:0000313" key="2">
    <source>
        <dbReference type="EMBL" id="MDR6239485.1"/>
    </source>
</evidence>
<organism evidence="2 3">
    <name type="scientific">Aureibacter tunicatorum</name>
    <dbReference type="NCBI Taxonomy" id="866807"/>
    <lineage>
        <taxon>Bacteria</taxon>
        <taxon>Pseudomonadati</taxon>
        <taxon>Bacteroidota</taxon>
        <taxon>Cytophagia</taxon>
        <taxon>Cytophagales</taxon>
        <taxon>Persicobacteraceae</taxon>
        <taxon>Aureibacter</taxon>
    </lineage>
</organism>
<dbReference type="InterPro" id="IPR011990">
    <property type="entry name" value="TPR-like_helical_dom_sf"/>
</dbReference>
<protein>
    <submittedName>
        <fullName evidence="2">Tetratricopeptide (TPR) repeat protein</fullName>
    </submittedName>
</protein>
<evidence type="ECO:0000313" key="3">
    <source>
        <dbReference type="Proteomes" id="UP001185092"/>
    </source>
</evidence>
<accession>A0AAE4BT14</accession>
<comment type="caution">
    <text evidence="2">The sequence shown here is derived from an EMBL/GenBank/DDBJ whole genome shotgun (WGS) entry which is preliminary data.</text>
</comment>
<reference evidence="2" key="1">
    <citation type="submission" date="2023-07" db="EMBL/GenBank/DDBJ databases">
        <title>Genomic Encyclopedia of Type Strains, Phase IV (KMG-IV): sequencing the most valuable type-strain genomes for metagenomic binning, comparative biology and taxonomic classification.</title>
        <authorList>
            <person name="Goeker M."/>
        </authorList>
    </citation>
    <scope>NUCLEOTIDE SEQUENCE</scope>
    <source>
        <strain evidence="2">DSM 26174</strain>
    </source>
</reference>
<dbReference type="AlphaFoldDB" id="A0AAE4BT14"/>
<dbReference type="RefSeq" id="WP_309939150.1">
    <property type="nucleotide sequence ID" value="NZ_AP025305.1"/>
</dbReference>
<dbReference type="SUPFAM" id="SSF48452">
    <property type="entry name" value="TPR-like"/>
    <property type="match status" value="1"/>
</dbReference>
<dbReference type="InterPro" id="IPR019734">
    <property type="entry name" value="TPR_rpt"/>
</dbReference>
<dbReference type="Gene3D" id="1.25.40.10">
    <property type="entry name" value="Tetratricopeptide repeat domain"/>
    <property type="match status" value="1"/>
</dbReference>
<gene>
    <name evidence="2" type="ORF">HNQ88_002522</name>
</gene>
<dbReference type="SMART" id="SM00028">
    <property type="entry name" value="TPR"/>
    <property type="match status" value="2"/>
</dbReference>
<evidence type="ECO:0000256" key="1">
    <source>
        <dbReference type="PROSITE-ProRule" id="PRU00339"/>
    </source>
</evidence>
<name>A0AAE4BT14_9BACT</name>
<dbReference type="Proteomes" id="UP001185092">
    <property type="component" value="Unassembled WGS sequence"/>
</dbReference>